<feature type="compositionally biased region" description="Low complexity" evidence="13">
    <location>
        <begin position="232"/>
        <end position="249"/>
    </location>
</feature>
<evidence type="ECO:0000313" key="16">
    <source>
        <dbReference type="EMBL" id="EPX71192.1"/>
    </source>
</evidence>
<dbReference type="SMART" id="SM00220">
    <property type="entry name" value="S_TKc"/>
    <property type="match status" value="1"/>
</dbReference>
<dbReference type="SUPFAM" id="SSF56112">
    <property type="entry name" value="Protein kinase-like (PK-like)"/>
    <property type="match status" value="1"/>
</dbReference>
<feature type="compositionally biased region" description="Polar residues" evidence="13">
    <location>
        <begin position="330"/>
        <end position="353"/>
    </location>
</feature>
<feature type="compositionally biased region" description="Polar residues" evidence="13">
    <location>
        <begin position="250"/>
        <end position="261"/>
    </location>
</feature>
<dbReference type="PANTHER" id="PTHR45832">
    <property type="entry name" value="SERINE/THREONINE-PROTEIN KINASE SAMKA-RELATED-RELATED"/>
    <property type="match status" value="1"/>
</dbReference>
<dbReference type="EMBL" id="KE503208">
    <property type="protein sequence ID" value="EPX71192.1"/>
    <property type="molecule type" value="Genomic_DNA"/>
</dbReference>
<feature type="compositionally biased region" description="Polar residues" evidence="13">
    <location>
        <begin position="82"/>
        <end position="104"/>
    </location>
</feature>
<feature type="region of interest" description="Disordered" evidence="13">
    <location>
        <begin position="218"/>
        <end position="353"/>
    </location>
</feature>
<evidence type="ECO:0000256" key="2">
    <source>
        <dbReference type="ARBA" id="ARBA00008874"/>
    </source>
</evidence>
<feature type="domain" description="Protein kinase" evidence="14">
    <location>
        <begin position="393"/>
        <end position="644"/>
    </location>
</feature>
<comment type="catalytic activity">
    <reaction evidence="11">
        <text>L-seryl-[protein] + ATP = O-phospho-L-seryl-[protein] + ADP + H(+)</text>
        <dbReference type="Rhea" id="RHEA:17989"/>
        <dbReference type="Rhea" id="RHEA-COMP:9863"/>
        <dbReference type="Rhea" id="RHEA-COMP:11604"/>
        <dbReference type="ChEBI" id="CHEBI:15378"/>
        <dbReference type="ChEBI" id="CHEBI:29999"/>
        <dbReference type="ChEBI" id="CHEBI:30616"/>
        <dbReference type="ChEBI" id="CHEBI:83421"/>
        <dbReference type="ChEBI" id="CHEBI:456216"/>
        <dbReference type="EC" id="2.7.11.1"/>
    </reaction>
</comment>
<evidence type="ECO:0000256" key="7">
    <source>
        <dbReference type="ARBA" id="ARBA00022741"/>
    </source>
</evidence>
<dbReference type="GO" id="GO:0005737">
    <property type="term" value="C:cytoplasm"/>
    <property type="evidence" value="ECO:0007669"/>
    <property type="project" value="UniProtKB-SubCell"/>
</dbReference>
<evidence type="ECO:0000256" key="13">
    <source>
        <dbReference type="SAM" id="MobiDB-lite"/>
    </source>
</evidence>
<dbReference type="Gene3D" id="1.10.510.10">
    <property type="entry name" value="Transferase(Phosphotransferase) domain 1"/>
    <property type="match status" value="1"/>
</dbReference>
<proteinExistence type="inferred from homology"/>
<protein>
    <recommendedName>
        <fullName evidence="3">non-specific serine/threonine protein kinase</fullName>
        <ecNumber evidence="3">2.7.11.1</ecNumber>
    </recommendedName>
</protein>
<name>S9PT95_SCHOY</name>
<keyword evidence="8 16" id="KW-0418">Kinase</keyword>
<feature type="compositionally biased region" description="Polar residues" evidence="13">
    <location>
        <begin position="288"/>
        <end position="298"/>
    </location>
</feature>
<dbReference type="GO" id="GO:0004674">
    <property type="term" value="F:protein serine/threonine kinase activity"/>
    <property type="evidence" value="ECO:0007669"/>
    <property type="project" value="UniProtKB-KW"/>
</dbReference>
<keyword evidence="5" id="KW-0723">Serine/threonine-protein kinase</keyword>
<evidence type="ECO:0000256" key="9">
    <source>
        <dbReference type="ARBA" id="ARBA00022840"/>
    </source>
</evidence>
<dbReference type="RefSeq" id="XP_013019819.1">
    <property type="nucleotide sequence ID" value="XM_013164365.1"/>
</dbReference>
<keyword evidence="9 12" id="KW-0067">ATP-binding</keyword>
<dbReference type="GO" id="GO:0005524">
    <property type="term" value="F:ATP binding"/>
    <property type="evidence" value="ECO:0007669"/>
    <property type="project" value="UniProtKB-UniRule"/>
</dbReference>
<dbReference type="AlphaFoldDB" id="S9PT95"/>
<evidence type="ECO:0000256" key="10">
    <source>
        <dbReference type="ARBA" id="ARBA00047899"/>
    </source>
</evidence>
<dbReference type="Pfam" id="PF00786">
    <property type="entry name" value="PBD"/>
    <property type="match status" value="1"/>
</dbReference>
<dbReference type="VEuPathDB" id="FungiDB:SOCG_01410"/>
<comment type="catalytic activity">
    <reaction evidence="10">
        <text>L-threonyl-[protein] + ATP = O-phospho-L-threonyl-[protein] + ADP + H(+)</text>
        <dbReference type="Rhea" id="RHEA:46608"/>
        <dbReference type="Rhea" id="RHEA-COMP:11060"/>
        <dbReference type="Rhea" id="RHEA-COMP:11605"/>
        <dbReference type="ChEBI" id="CHEBI:15378"/>
        <dbReference type="ChEBI" id="CHEBI:30013"/>
        <dbReference type="ChEBI" id="CHEBI:30616"/>
        <dbReference type="ChEBI" id="CHEBI:61977"/>
        <dbReference type="ChEBI" id="CHEBI:456216"/>
        <dbReference type="EC" id="2.7.11.1"/>
    </reaction>
</comment>
<keyword evidence="17" id="KW-1185">Reference proteome</keyword>
<dbReference type="OrthoDB" id="248923at2759"/>
<dbReference type="OMA" id="KKGMFTF"/>
<evidence type="ECO:0000256" key="3">
    <source>
        <dbReference type="ARBA" id="ARBA00012513"/>
    </source>
</evidence>
<reference evidence="16 17" key="1">
    <citation type="journal article" date="2011" name="Science">
        <title>Comparative functional genomics of the fission yeasts.</title>
        <authorList>
            <person name="Rhind N."/>
            <person name="Chen Z."/>
            <person name="Yassour M."/>
            <person name="Thompson D.A."/>
            <person name="Haas B.J."/>
            <person name="Habib N."/>
            <person name="Wapinski I."/>
            <person name="Roy S."/>
            <person name="Lin M.F."/>
            <person name="Heiman D.I."/>
            <person name="Young S.K."/>
            <person name="Furuya K."/>
            <person name="Guo Y."/>
            <person name="Pidoux A."/>
            <person name="Chen H.M."/>
            <person name="Robbertse B."/>
            <person name="Goldberg J.M."/>
            <person name="Aoki K."/>
            <person name="Bayne E.H."/>
            <person name="Berlin A.M."/>
            <person name="Desjardins C.A."/>
            <person name="Dobbs E."/>
            <person name="Dukaj L."/>
            <person name="Fan L."/>
            <person name="FitzGerald M.G."/>
            <person name="French C."/>
            <person name="Gujja S."/>
            <person name="Hansen K."/>
            <person name="Keifenheim D."/>
            <person name="Levin J.Z."/>
            <person name="Mosher R.A."/>
            <person name="Mueller C.A."/>
            <person name="Pfiffner J."/>
            <person name="Priest M."/>
            <person name="Russ C."/>
            <person name="Smialowska A."/>
            <person name="Swoboda P."/>
            <person name="Sykes S.M."/>
            <person name="Vaughn M."/>
            <person name="Vengrova S."/>
            <person name="Yoder R."/>
            <person name="Zeng Q."/>
            <person name="Allshire R."/>
            <person name="Baulcombe D."/>
            <person name="Birren B.W."/>
            <person name="Brown W."/>
            <person name="Ekwall K."/>
            <person name="Kellis M."/>
            <person name="Leatherwood J."/>
            <person name="Levin H."/>
            <person name="Margalit H."/>
            <person name="Martienssen R."/>
            <person name="Nieduszynski C.A."/>
            <person name="Spatafora J.W."/>
            <person name="Friedman N."/>
            <person name="Dalgaard J.Z."/>
            <person name="Baumann P."/>
            <person name="Niki H."/>
            <person name="Regev A."/>
            <person name="Nusbaum C."/>
        </authorList>
    </citation>
    <scope>NUCLEOTIDE SEQUENCE [LARGE SCALE GENOMIC DNA]</scope>
    <source>
        <strain evidence="17">yFS286</strain>
    </source>
</reference>
<dbReference type="InterPro" id="IPR033923">
    <property type="entry name" value="PAK_BD"/>
</dbReference>
<dbReference type="InterPro" id="IPR011009">
    <property type="entry name" value="Kinase-like_dom_sf"/>
</dbReference>
<dbReference type="InterPro" id="IPR017441">
    <property type="entry name" value="Protein_kinase_ATP_BS"/>
</dbReference>
<dbReference type="GeneID" id="25030392"/>
<evidence type="ECO:0000256" key="5">
    <source>
        <dbReference type="ARBA" id="ARBA00022527"/>
    </source>
</evidence>
<evidence type="ECO:0000256" key="6">
    <source>
        <dbReference type="ARBA" id="ARBA00022679"/>
    </source>
</evidence>
<evidence type="ECO:0000256" key="4">
    <source>
        <dbReference type="ARBA" id="ARBA00022490"/>
    </source>
</evidence>
<feature type="compositionally biased region" description="Polar residues" evidence="13">
    <location>
        <begin position="136"/>
        <end position="154"/>
    </location>
</feature>
<feature type="compositionally biased region" description="Low complexity" evidence="13">
    <location>
        <begin position="65"/>
        <end position="81"/>
    </location>
</feature>
<dbReference type="InterPro" id="IPR000095">
    <property type="entry name" value="CRIB_dom"/>
</dbReference>
<dbReference type="PROSITE" id="PS00107">
    <property type="entry name" value="PROTEIN_KINASE_ATP"/>
    <property type="match status" value="1"/>
</dbReference>
<evidence type="ECO:0000256" key="8">
    <source>
        <dbReference type="ARBA" id="ARBA00022777"/>
    </source>
</evidence>
<dbReference type="InterPro" id="IPR036936">
    <property type="entry name" value="CRIB_dom_sf"/>
</dbReference>
<comment type="similarity">
    <text evidence="2">Belongs to the protein kinase superfamily. STE Ser/Thr protein kinase family. STE20 subfamily.</text>
</comment>
<feature type="compositionally biased region" description="Polar residues" evidence="13">
    <location>
        <begin position="17"/>
        <end position="33"/>
    </location>
</feature>
<feature type="compositionally biased region" description="Low complexity" evidence="13">
    <location>
        <begin position="307"/>
        <end position="324"/>
    </location>
</feature>
<sequence length="664" mass="72974">MNKDEKNAAYYYRKKNSSSTNVKPVLARTQSDLSGFGENEFRSLTPSRMAPKPPSINTNVQKEPFGSGSSSFAASRTNSRTPLGSRQTSSNSIQKLHSYSSVDSRQSDEKPQKKSAFESFVSSMSSLLTGGSGSSPTNLHASGASSPRKSTIISSPFDPKHVTHVGFNYETGEFTGMPTEWQALLKVSGITKSEQVQHPQAVLDAMAFYSQSKKYLENGTSPPFPRDSVERSAVPSPISSISSGASSPVQTRNALPSNLQPSRPAPTPPVSTGVNSSIASPKPVKSPKQFTSHQSSPLASKKPANQVLRSHSPVLLPSPSLSSVQPKQIRPNNTPQTRHNESPAKQITAQPPSTEAVTTQRVQKRGARQQPNDAATIAKLQSICNKENPTLLYRNFTKIGQGASGDVFSARQVGTNLSVAIKKMNINQQPKKEFIVNEILVMKSHHHKNIVNFIDTFFFKSELWMIMEYMRGGSLTEVVTNNTLTEGQMATICRETLEGLRHLHRNGIVHRDIKSDNILLSLQGDVKLTDFGFCAQINSQMSKRTTMVGTPYWMAPEVVTRKEYGFKVDVWSLGIMAIEMVEGEPPYLNENPLRALYLIATIGTPKVSRSELLSSAFNDFLTKSLNVNPKIRPSSEELLRHPFLKKSVPLTSLIPLIKSIHRAR</sequence>
<dbReference type="CDD" id="cd06614">
    <property type="entry name" value="STKc_PAK"/>
    <property type="match status" value="1"/>
</dbReference>
<feature type="binding site" evidence="12">
    <location>
        <position position="423"/>
    </location>
    <ligand>
        <name>ATP</name>
        <dbReference type="ChEBI" id="CHEBI:30616"/>
    </ligand>
</feature>
<comment type="subcellular location">
    <subcellularLocation>
        <location evidence="1">Cytoplasm</location>
    </subcellularLocation>
</comment>
<dbReference type="Gene3D" id="3.90.810.10">
    <property type="entry name" value="CRIB domain"/>
    <property type="match status" value="1"/>
</dbReference>
<keyword evidence="7 12" id="KW-0547">Nucleotide-binding</keyword>
<dbReference type="FunFam" id="1.10.510.10:FF:000011">
    <property type="entry name" value="Non-specific serine/threonine protein kinase"/>
    <property type="match status" value="1"/>
</dbReference>
<dbReference type="GO" id="GO:0106310">
    <property type="term" value="F:protein serine kinase activity"/>
    <property type="evidence" value="ECO:0007669"/>
    <property type="project" value="RHEA"/>
</dbReference>
<feature type="region of interest" description="Disordered" evidence="13">
    <location>
        <begin position="128"/>
        <end position="157"/>
    </location>
</feature>
<evidence type="ECO:0000256" key="1">
    <source>
        <dbReference type="ARBA" id="ARBA00004496"/>
    </source>
</evidence>
<evidence type="ECO:0000313" key="17">
    <source>
        <dbReference type="Proteomes" id="UP000016088"/>
    </source>
</evidence>
<keyword evidence="4" id="KW-0963">Cytoplasm</keyword>
<dbReference type="PANTHER" id="PTHR45832:SF22">
    <property type="entry name" value="SERINE_THREONINE-PROTEIN KINASE SAMKA-RELATED"/>
    <property type="match status" value="1"/>
</dbReference>
<dbReference type="PROSITE" id="PS50011">
    <property type="entry name" value="PROTEIN_KINASE_DOM"/>
    <property type="match status" value="1"/>
</dbReference>
<evidence type="ECO:0000259" key="14">
    <source>
        <dbReference type="PROSITE" id="PS50011"/>
    </source>
</evidence>
<dbReference type="HOGENOM" id="CLU_000288_26_6_1"/>
<evidence type="ECO:0000256" key="11">
    <source>
        <dbReference type="ARBA" id="ARBA00048679"/>
    </source>
</evidence>
<dbReference type="Proteomes" id="UP000016088">
    <property type="component" value="Unassembled WGS sequence"/>
</dbReference>
<dbReference type="EC" id="2.7.11.1" evidence="3"/>
<dbReference type="InterPro" id="IPR008271">
    <property type="entry name" value="Ser/Thr_kinase_AS"/>
</dbReference>
<accession>S9PT95</accession>
<dbReference type="Gene3D" id="3.30.200.20">
    <property type="entry name" value="Phosphorylase Kinase, domain 1"/>
    <property type="match status" value="1"/>
</dbReference>
<feature type="compositionally biased region" description="Basic and acidic residues" evidence="13">
    <location>
        <begin position="105"/>
        <end position="116"/>
    </location>
</feature>
<dbReference type="InterPro" id="IPR051931">
    <property type="entry name" value="PAK3-like"/>
</dbReference>
<dbReference type="InterPro" id="IPR000719">
    <property type="entry name" value="Prot_kinase_dom"/>
</dbReference>
<evidence type="ECO:0000256" key="12">
    <source>
        <dbReference type="PROSITE-ProRule" id="PRU10141"/>
    </source>
</evidence>
<dbReference type="SMART" id="SM00285">
    <property type="entry name" value="PBD"/>
    <property type="match status" value="1"/>
</dbReference>
<feature type="region of interest" description="Disordered" evidence="13">
    <location>
        <begin position="1"/>
        <end position="116"/>
    </location>
</feature>
<dbReference type="PROSITE" id="PS50108">
    <property type="entry name" value="CRIB"/>
    <property type="match status" value="1"/>
</dbReference>
<dbReference type="CDD" id="cd01093">
    <property type="entry name" value="CRIB_PAK_like"/>
    <property type="match status" value="1"/>
</dbReference>
<feature type="domain" description="CRIB" evidence="15">
    <location>
        <begin position="153"/>
        <end position="166"/>
    </location>
</feature>
<gene>
    <name evidence="16" type="ORF">SOCG_01410</name>
</gene>
<organism evidence="16 17">
    <name type="scientific">Schizosaccharomyces octosporus (strain yFS286)</name>
    <name type="common">Fission yeast</name>
    <name type="synonym">Octosporomyces octosporus</name>
    <dbReference type="NCBI Taxonomy" id="483514"/>
    <lineage>
        <taxon>Eukaryota</taxon>
        <taxon>Fungi</taxon>
        <taxon>Dikarya</taxon>
        <taxon>Ascomycota</taxon>
        <taxon>Taphrinomycotina</taxon>
        <taxon>Schizosaccharomycetes</taxon>
        <taxon>Schizosaccharomycetales</taxon>
        <taxon>Schizosaccharomycetaceae</taxon>
        <taxon>Schizosaccharomyces</taxon>
    </lineage>
</organism>
<keyword evidence="6" id="KW-0808">Transferase</keyword>
<dbReference type="Pfam" id="PF00069">
    <property type="entry name" value="Pkinase"/>
    <property type="match status" value="1"/>
</dbReference>
<evidence type="ECO:0000259" key="15">
    <source>
        <dbReference type="PROSITE" id="PS50108"/>
    </source>
</evidence>
<dbReference type="eggNOG" id="KOG0578">
    <property type="taxonomic scope" value="Eukaryota"/>
</dbReference>
<feature type="compositionally biased region" description="Polar residues" evidence="13">
    <location>
        <begin position="270"/>
        <end position="279"/>
    </location>
</feature>
<dbReference type="PROSITE" id="PS00108">
    <property type="entry name" value="PROTEIN_KINASE_ST"/>
    <property type="match status" value="1"/>
</dbReference>